<dbReference type="Proteomes" id="UP001358417">
    <property type="component" value="Unassembled WGS sequence"/>
</dbReference>
<proteinExistence type="inferred from homology"/>
<dbReference type="GO" id="GO:0016121">
    <property type="term" value="P:carotene catabolic process"/>
    <property type="evidence" value="ECO:0007669"/>
    <property type="project" value="TreeGrafter"/>
</dbReference>
<evidence type="ECO:0000313" key="7">
    <source>
        <dbReference type="Proteomes" id="UP001358417"/>
    </source>
</evidence>
<sequence>MENPKPWEAAVNAASPVDTNFGLRSPWDKSVNPAVMHTPIRWQGFIKDLEIVGELPKQIKGTFYRVAADPFYPMHPDNWLPIEGDGNVTAFRFADGQVDMKVRYVETERLKLERQAGKRLFGLYRNPYSHHPCVQAAVDSTANTNLVLWAGKLIALKEGNLPYELDPNTLATRGYDPFKAPDNSKTFTAHPKVDPFTNELVVFGFEAKGLATTDAVIYTLDKNGVTKDVSWVKCDWQTMIHDCVVTENFIILLCMPFEANLQRMKEGKHHWRWLPEHKSAFLVAPRRPGKNLPPGWKIGEWRTYYWGNCITIHSAGGWEENGKIYLETSRMRGMNLFAAFNGPEVPPFDPTKPPNFTSDLPLWEIDLSLPDGATLPDPSITVGHPAEFMRIDERFLTQKYQYVFGIAIYPLVPPGPLGFNCFFKHDRKTGKNEYYYPGDQCSVEEPIFIPRSKDAPEGDGFIVGMVEHQEAGYSELVVLDSNNFSQPVALVKAPFRLMNQIHGNWCDIDAIPGDGGSSLAPEFEFSNVKVSGQGLLPLS</sequence>
<dbReference type="GO" id="GO:0010436">
    <property type="term" value="F:carotenoid dioxygenase activity"/>
    <property type="evidence" value="ECO:0007669"/>
    <property type="project" value="TreeGrafter"/>
</dbReference>
<comment type="cofactor">
    <cofactor evidence="5">
        <name>Fe(2+)</name>
        <dbReference type="ChEBI" id="CHEBI:29033"/>
    </cofactor>
    <text evidence="5">Binds 1 Fe(2+) ion per subunit.</text>
</comment>
<dbReference type="RefSeq" id="XP_064704081.1">
    <property type="nucleotide sequence ID" value="XM_064849378.1"/>
</dbReference>
<name>A0AAV9N3F4_9EURO</name>
<feature type="binding site" evidence="5">
    <location>
        <position position="190"/>
    </location>
    <ligand>
        <name>Fe cation</name>
        <dbReference type="ChEBI" id="CHEBI:24875"/>
        <note>catalytic</note>
    </ligand>
</feature>
<evidence type="ECO:0000256" key="1">
    <source>
        <dbReference type="ARBA" id="ARBA00006787"/>
    </source>
</evidence>
<feature type="binding site" evidence="5">
    <location>
        <position position="313"/>
    </location>
    <ligand>
        <name>Fe cation</name>
        <dbReference type="ChEBI" id="CHEBI:24875"/>
        <note>catalytic</note>
    </ligand>
</feature>
<dbReference type="InterPro" id="IPR004294">
    <property type="entry name" value="Carotenoid_Oase"/>
</dbReference>
<keyword evidence="2 5" id="KW-0479">Metal-binding</keyword>
<dbReference type="EMBL" id="JAVRRD010000021">
    <property type="protein sequence ID" value="KAK5048722.1"/>
    <property type="molecule type" value="Genomic_DNA"/>
</dbReference>
<reference evidence="6 7" key="1">
    <citation type="submission" date="2023-08" db="EMBL/GenBank/DDBJ databases">
        <title>Black Yeasts Isolated from many extreme environments.</title>
        <authorList>
            <person name="Coleine C."/>
            <person name="Stajich J.E."/>
            <person name="Selbmann L."/>
        </authorList>
    </citation>
    <scope>NUCLEOTIDE SEQUENCE [LARGE SCALE GENOMIC DNA]</scope>
    <source>
        <strain evidence="6 7">CCFEE 5792</strain>
    </source>
</reference>
<evidence type="ECO:0000256" key="4">
    <source>
        <dbReference type="ARBA" id="ARBA00023004"/>
    </source>
</evidence>
<evidence type="ECO:0000313" key="6">
    <source>
        <dbReference type="EMBL" id="KAK5048722.1"/>
    </source>
</evidence>
<evidence type="ECO:0000256" key="5">
    <source>
        <dbReference type="PIRSR" id="PIRSR604294-1"/>
    </source>
</evidence>
<dbReference type="PANTHER" id="PTHR10543">
    <property type="entry name" value="BETA-CAROTENE DIOXYGENASE"/>
    <property type="match status" value="1"/>
</dbReference>
<evidence type="ECO:0000256" key="2">
    <source>
        <dbReference type="ARBA" id="ARBA00022723"/>
    </source>
</evidence>
<dbReference type="GO" id="GO:0046872">
    <property type="term" value="F:metal ion binding"/>
    <property type="evidence" value="ECO:0007669"/>
    <property type="project" value="UniProtKB-KW"/>
</dbReference>
<dbReference type="GeneID" id="89973988"/>
<gene>
    <name evidence="6" type="ORF">LTR84_005814</name>
</gene>
<keyword evidence="4 5" id="KW-0408">Iron</keyword>
<dbReference type="AlphaFoldDB" id="A0AAV9N3F4"/>
<keyword evidence="3" id="KW-0560">Oxidoreductase</keyword>
<evidence type="ECO:0008006" key="8">
    <source>
        <dbReference type="Google" id="ProtNLM"/>
    </source>
</evidence>
<dbReference type="PANTHER" id="PTHR10543:SF89">
    <property type="entry name" value="CAROTENOID 9,10(9',10')-CLEAVAGE DIOXYGENASE 1"/>
    <property type="match status" value="1"/>
</dbReference>
<comment type="similarity">
    <text evidence="1">Belongs to the carotenoid oxygenase family.</text>
</comment>
<keyword evidence="7" id="KW-1185">Reference proteome</keyword>
<protein>
    <recommendedName>
        <fullName evidence="8">Carotenoid oxygenase</fullName>
    </recommendedName>
</protein>
<comment type="caution">
    <text evidence="6">The sequence shown here is derived from an EMBL/GenBank/DDBJ whole genome shotgun (WGS) entry which is preliminary data.</text>
</comment>
<feature type="binding site" evidence="5">
    <location>
        <position position="241"/>
    </location>
    <ligand>
        <name>Fe cation</name>
        <dbReference type="ChEBI" id="CHEBI:24875"/>
        <note>catalytic</note>
    </ligand>
</feature>
<evidence type="ECO:0000256" key="3">
    <source>
        <dbReference type="ARBA" id="ARBA00023002"/>
    </source>
</evidence>
<dbReference type="Pfam" id="PF03055">
    <property type="entry name" value="RPE65"/>
    <property type="match status" value="1"/>
</dbReference>
<accession>A0AAV9N3F4</accession>
<feature type="binding site" evidence="5">
    <location>
        <position position="502"/>
    </location>
    <ligand>
        <name>Fe cation</name>
        <dbReference type="ChEBI" id="CHEBI:24875"/>
        <note>catalytic</note>
    </ligand>
</feature>
<organism evidence="6 7">
    <name type="scientific">Exophiala bonariae</name>
    <dbReference type="NCBI Taxonomy" id="1690606"/>
    <lineage>
        <taxon>Eukaryota</taxon>
        <taxon>Fungi</taxon>
        <taxon>Dikarya</taxon>
        <taxon>Ascomycota</taxon>
        <taxon>Pezizomycotina</taxon>
        <taxon>Eurotiomycetes</taxon>
        <taxon>Chaetothyriomycetidae</taxon>
        <taxon>Chaetothyriales</taxon>
        <taxon>Herpotrichiellaceae</taxon>
        <taxon>Exophiala</taxon>
    </lineage>
</organism>